<dbReference type="EMBL" id="JAEEGB010000033">
    <property type="protein sequence ID" value="MBI6874701.1"/>
    <property type="molecule type" value="Genomic_DNA"/>
</dbReference>
<keyword evidence="6 8" id="KW-1133">Transmembrane helix</keyword>
<feature type="transmembrane region" description="Helical" evidence="8">
    <location>
        <begin position="6"/>
        <end position="39"/>
    </location>
</feature>
<organism evidence="9 10">
    <name type="scientific">Clostridium aciditolerans</name>
    <dbReference type="NCBI Taxonomy" id="339861"/>
    <lineage>
        <taxon>Bacteria</taxon>
        <taxon>Bacillati</taxon>
        <taxon>Bacillota</taxon>
        <taxon>Clostridia</taxon>
        <taxon>Eubacteriales</taxon>
        <taxon>Clostridiaceae</taxon>
        <taxon>Clostridium</taxon>
    </lineage>
</organism>
<dbReference type="PANTHER" id="PTHR30269:SF37">
    <property type="entry name" value="MEMBRANE TRANSPORTER PROTEIN"/>
    <property type="match status" value="1"/>
</dbReference>
<evidence type="ECO:0000256" key="7">
    <source>
        <dbReference type="ARBA" id="ARBA00023136"/>
    </source>
</evidence>
<sequence length="243" mass="27193">MSIITIILFGLTVLITHFLEGITGFGCTVLAMPFCIMLVGIKVSKPILAICSLLLSIFIIINSYKHILWNHYIRILCYVSLGLPLGFWAFDKLPESTLKRILALFMIAVAIRGLLLSYGKYKATKPINNHVLSFILFLGGCIHGAFASGGPLVILYASEKIKNKTNFRATLCLLWITLNTIVILQSFIKGSLTSDTLRLLLFTLPFLFIGAVLGNWAHYRIKDSIFSKMVYIVLFISAIFTFF</sequence>
<evidence type="ECO:0000256" key="6">
    <source>
        <dbReference type="ARBA" id="ARBA00022989"/>
    </source>
</evidence>
<feature type="transmembrane region" description="Helical" evidence="8">
    <location>
        <begin position="131"/>
        <end position="157"/>
    </location>
</feature>
<name>A0A934HUB8_9CLOT</name>
<feature type="transmembrane region" description="Helical" evidence="8">
    <location>
        <begin position="71"/>
        <end position="90"/>
    </location>
</feature>
<dbReference type="Proteomes" id="UP000622687">
    <property type="component" value="Unassembled WGS sequence"/>
</dbReference>
<protein>
    <recommendedName>
        <fullName evidence="8">Probable membrane transporter protein</fullName>
    </recommendedName>
</protein>
<evidence type="ECO:0000313" key="9">
    <source>
        <dbReference type="EMBL" id="MBI6874701.1"/>
    </source>
</evidence>
<feature type="transmembrane region" description="Helical" evidence="8">
    <location>
        <begin position="225"/>
        <end position="242"/>
    </location>
</feature>
<dbReference type="InterPro" id="IPR002781">
    <property type="entry name" value="TM_pro_TauE-like"/>
</dbReference>
<keyword evidence="10" id="KW-1185">Reference proteome</keyword>
<dbReference type="AlphaFoldDB" id="A0A934HUB8"/>
<dbReference type="InterPro" id="IPR052017">
    <property type="entry name" value="TSUP"/>
</dbReference>
<gene>
    <name evidence="9" type="ORF">I6U51_18695</name>
</gene>
<evidence type="ECO:0000313" key="10">
    <source>
        <dbReference type="Proteomes" id="UP000622687"/>
    </source>
</evidence>
<evidence type="ECO:0000256" key="8">
    <source>
        <dbReference type="RuleBase" id="RU363041"/>
    </source>
</evidence>
<evidence type="ECO:0000256" key="2">
    <source>
        <dbReference type="ARBA" id="ARBA00009142"/>
    </source>
</evidence>
<keyword evidence="3" id="KW-0813">Transport</keyword>
<dbReference type="GO" id="GO:0005886">
    <property type="term" value="C:plasma membrane"/>
    <property type="evidence" value="ECO:0007669"/>
    <property type="project" value="UniProtKB-SubCell"/>
</dbReference>
<comment type="caution">
    <text evidence="9">The sequence shown here is derived from an EMBL/GenBank/DDBJ whole genome shotgun (WGS) entry which is preliminary data.</text>
</comment>
<dbReference type="RefSeq" id="WP_211144082.1">
    <property type="nucleotide sequence ID" value="NZ_JAEEGB010000033.1"/>
</dbReference>
<keyword evidence="4 8" id="KW-1003">Cell membrane</keyword>
<evidence type="ECO:0000256" key="3">
    <source>
        <dbReference type="ARBA" id="ARBA00022448"/>
    </source>
</evidence>
<evidence type="ECO:0000256" key="5">
    <source>
        <dbReference type="ARBA" id="ARBA00022692"/>
    </source>
</evidence>
<comment type="subcellular location">
    <subcellularLocation>
        <location evidence="1 8">Cell membrane</location>
        <topology evidence="1 8">Multi-pass membrane protein</topology>
    </subcellularLocation>
</comment>
<feature type="transmembrane region" description="Helical" evidence="8">
    <location>
        <begin position="102"/>
        <end position="119"/>
    </location>
</feature>
<comment type="similarity">
    <text evidence="2 8">Belongs to the 4-toluene sulfonate uptake permease (TSUP) (TC 2.A.102) family.</text>
</comment>
<keyword evidence="7 8" id="KW-0472">Membrane</keyword>
<reference evidence="9" key="1">
    <citation type="submission" date="2020-12" db="EMBL/GenBank/DDBJ databases">
        <title>Clostridium thailandense sp. nov., a novel acetogenic bacterium isolated from peat land soil in Thailand.</title>
        <authorList>
            <person name="Chaikitkaew S."/>
            <person name="Birkeland N.K."/>
        </authorList>
    </citation>
    <scope>NUCLEOTIDE SEQUENCE</scope>
    <source>
        <strain evidence="9">DSM 17425</strain>
    </source>
</reference>
<proteinExistence type="inferred from homology"/>
<accession>A0A934HUB8</accession>
<keyword evidence="5 8" id="KW-0812">Transmembrane</keyword>
<feature type="transmembrane region" description="Helical" evidence="8">
    <location>
        <begin position="169"/>
        <end position="188"/>
    </location>
</feature>
<feature type="transmembrane region" description="Helical" evidence="8">
    <location>
        <begin position="46"/>
        <end position="65"/>
    </location>
</feature>
<evidence type="ECO:0000256" key="4">
    <source>
        <dbReference type="ARBA" id="ARBA00022475"/>
    </source>
</evidence>
<dbReference type="Pfam" id="PF01925">
    <property type="entry name" value="TauE"/>
    <property type="match status" value="1"/>
</dbReference>
<feature type="transmembrane region" description="Helical" evidence="8">
    <location>
        <begin position="200"/>
        <end position="218"/>
    </location>
</feature>
<dbReference type="PANTHER" id="PTHR30269">
    <property type="entry name" value="TRANSMEMBRANE PROTEIN YFCA"/>
    <property type="match status" value="1"/>
</dbReference>
<evidence type="ECO:0000256" key="1">
    <source>
        <dbReference type="ARBA" id="ARBA00004651"/>
    </source>
</evidence>